<dbReference type="EMBL" id="RQGG01000029">
    <property type="protein sequence ID" value="TGL52293.1"/>
    <property type="molecule type" value="Genomic_DNA"/>
</dbReference>
<proteinExistence type="predicted"/>
<organism evidence="1 2">
    <name type="scientific">Leptospira kemamanensis</name>
    <dbReference type="NCBI Taxonomy" id="2484942"/>
    <lineage>
        <taxon>Bacteria</taxon>
        <taxon>Pseudomonadati</taxon>
        <taxon>Spirochaetota</taxon>
        <taxon>Spirochaetia</taxon>
        <taxon>Leptospirales</taxon>
        <taxon>Leptospiraceae</taxon>
        <taxon>Leptospira</taxon>
    </lineage>
</organism>
<dbReference type="Proteomes" id="UP000297609">
    <property type="component" value="Unassembled WGS sequence"/>
</dbReference>
<dbReference type="AlphaFoldDB" id="A0A4R9JP59"/>
<reference evidence="1" key="1">
    <citation type="journal article" date="2019" name="PLoS Negl. Trop. Dis.">
        <title>Revisiting the worldwide diversity of Leptospira species in the environment.</title>
        <authorList>
            <person name="Vincent A.T."/>
            <person name="Schiettekatte O."/>
            <person name="Bourhy P."/>
            <person name="Veyrier F.J."/>
            <person name="Picardeau M."/>
        </authorList>
    </citation>
    <scope>NUCLEOTIDE SEQUENCE [LARGE SCALE GENOMIC DNA]</scope>
    <source>
        <strain evidence="1">201702454</strain>
    </source>
</reference>
<keyword evidence="2" id="KW-1185">Reference proteome</keyword>
<protein>
    <submittedName>
        <fullName evidence="1">SH3 domain-containing protein</fullName>
    </submittedName>
</protein>
<gene>
    <name evidence="1" type="ORF">EHQ59_09585</name>
</gene>
<sequence>MTSIFVFTLACSRGKAMVVTAESGLRFHTEPKLDATVLELLPNGTHVKVLQAEGPQATIDNITANWIEAEVHEKKGWLFGGYLSEDPVLLEKTDQCLQQTGKAWFQDRCVNEKIAQFLITEPVLFGWCGAQNYHFKHNRKIYIEGMYVPDPFFTSWEIREDQLWIRTRSELSDPKSLVSCQITFQENVVIKTCPPDRDGVVYPSKYKKDKGNTYHFIGECGL</sequence>
<evidence type="ECO:0000313" key="1">
    <source>
        <dbReference type="EMBL" id="TGL52293.1"/>
    </source>
</evidence>
<accession>A0A4R9JP59</accession>
<name>A0A4R9JP59_9LEPT</name>
<comment type="caution">
    <text evidence="1">The sequence shown here is derived from an EMBL/GenBank/DDBJ whole genome shotgun (WGS) entry which is preliminary data.</text>
</comment>
<evidence type="ECO:0000313" key="2">
    <source>
        <dbReference type="Proteomes" id="UP000297609"/>
    </source>
</evidence>
<dbReference type="Gene3D" id="2.30.30.40">
    <property type="entry name" value="SH3 Domains"/>
    <property type="match status" value="1"/>
</dbReference>